<gene>
    <name evidence="1" type="ORF">UW60_C0043G0001</name>
</gene>
<evidence type="ECO:0000313" key="2">
    <source>
        <dbReference type="Proteomes" id="UP000034826"/>
    </source>
</evidence>
<proteinExistence type="predicted"/>
<dbReference type="AlphaFoldDB" id="A0A0G1M0I5"/>
<name>A0A0G1M0I5_9BACT</name>
<organism evidence="1 2">
    <name type="scientific">Candidatus Woesebacteria bacterium GW2011_GWA2_44_33</name>
    <dbReference type="NCBI Taxonomy" id="1618564"/>
    <lineage>
        <taxon>Bacteria</taxon>
        <taxon>Candidatus Woeseibacteriota</taxon>
    </lineage>
</organism>
<dbReference type="Proteomes" id="UP000034826">
    <property type="component" value="Unassembled WGS sequence"/>
</dbReference>
<dbReference type="EMBL" id="LCIY01000043">
    <property type="protein sequence ID" value="KKT65509.1"/>
    <property type="molecule type" value="Genomic_DNA"/>
</dbReference>
<reference evidence="1 2" key="1">
    <citation type="journal article" date="2015" name="Nature">
        <title>rRNA introns, odd ribosomes, and small enigmatic genomes across a large radiation of phyla.</title>
        <authorList>
            <person name="Brown C.T."/>
            <person name="Hug L.A."/>
            <person name="Thomas B.C."/>
            <person name="Sharon I."/>
            <person name="Castelle C.J."/>
            <person name="Singh A."/>
            <person name="Wilkins M.J."/>
            <person name="Williams K.H."/>
            <person name="Banfield J.F."/>
        </authorList>
    </citation>
    <scope>NUCLEOTIDE SEQUENCE [LARGE SCALE GENOMIC DNA]</scope>
</reference>
<comment type="caution">
    <text evidence="1">The sequence shown here is derived from an EMBL/GenBank/DDBJ whole genome shotgun (WGS) entry which is preliminary data.</text>
</comment>
<evidence type="ECO:0000313" key="1">
    <source>
        <dbReference type="EMBL" id="KKT65509.1"/>
    </source>
</evidence>
<sequence length="97" mass="11098">MALFDAIAYTVREHLSKPKVNPYLRSARWAAINIVGCEEERKKANREILGNEKADELFSKPLVKDLIMRGAFPETKRRIELSVRQLRKTNATAGKKT</sequence>
<protein>
    <submittedName>
        <fullName evidence="1">Uncharacterized protein</fullName>
    </submittedName>
</protein>
<accession>A0A0G1M0I5</accession>